<dbReference type="Proteomes" id="UP000287166">
    <property type="component" value="Unassembled WGS sequence"/>
</dbReference>
<dbReference type="GeneID" id="38786401"/>
<gene>
    <name evidence="1" type="ORF">SCP_1601460</name>
</gene>
<reference evidence="1 2" key="1">
    <citation type="journal article" date="2018" name="Sci. Rep.">
        <title>Genome sequence of the cauliflower mushroom Sparassis crispa (Hanabiratake) and its association with beneficial usage.</title>
        <authorList>
            <person name="Kiyama R."/>
            <person name="Furutani Y."/>
            <person name="Kawaguchi K."/>
            <person name="Nakanishi T."/>
        </authorList>
    </citation>
    <scope>NUCLEOTIDE SEQUENCE [LARGE SCALE GENOMIC DNA]</scope>
</reference>
<comment type="caution">
    <text evidence="1">The sequence shown here is derived from an EMBL/GenBank/DDBJ whole genome shotgun (WGS) entry which is preliminary data.</text>
</comment>
<evidence type="ECO:0000313" key="1">
    <source>
        <dbReference type="EMBL" id="GBE89484.1"/>
    </source>
</evidence>
<dbReference type="STRING" id="139825.A0A401H4Y7"/>
<dbReference type="AlphaFoldDB" id="A0A401H4Y7"/>
<protein>
    <submittedName>
        <fullName evidence="1">Uncharacterized protein</fullName>
    </submittedName>
</protein>
<evidence type="ECO:0000313" key="2">
    <source>
        <dbReference type="Proteomes" id="UP000287166"/>
    </source>
</evidence>
<organism evidence="1 2">
    <name type="scientific">Sparassis crispa</name>
    <dbReference type="NCBI Taxonomy" id="139825"/>
    <lineage>
        <taxon>Eukaryota</taxon>
        <taxon>Fungi</taxon>
        <taxon>Dikarya</taxon>
        <taxon>Basidiomycota</taxon>
        <taxon>Agaricomycotina</taxon>
        <taxon>Agaricomycetes</taxon>
        <taxon>Polyporales</taxon>
        <taxon>Sparassidaceae</taxon>
        <taxon>Sparassis</taxon>
    </lineage>
</organism>
<dbReference type="OrthoDB" id="2563277at2759"/>
<proteinExistence type="predicted"/>
<dbReference type="InParanoid" id="A0A401H4Y7"/>
<dbReference type="RefSeq" id="XP_027620397.1">
    <property type="nucleotide sequence ID" value="XM_027764596.1"/>
</dbReference>
<name>A0A401H4Y7_9APHY</name>
<keyword evidence="2" id="KW-1185">Reference proteome</keyword>
<accession>A0A401H4Y7</accession>
<sequence>MRADASTSFFTIAPFVLSPLAPWADSEAPQKWLVLKKSKLGLLGSGKMKERVNKDLLDVVHCVGGTVSTGRSGFKIYIDYNEDPDIGEIMVAKKKKSRLGLDGMTWGALGEVTNIPAVKEQKPKPAPVENLLKVKGDENQKWWSIRRGHKDLKEKAKAKESECQKLQVHSKTPEPEISVDTCAWFNSLDSDIVLSGSVSQEWL</sequence>
<dbReference type="EMBL" id="BFAD01000016">
    <property type="protein sequence ID" value="GBE89484.1"/>
    <property type="molecule type" value="Genomic_DNA"/>
</dbReference>